<dbReference type="Proteomes" id="UP000684084">
    <property type="component" value="Unassembled WGS sequence"/>
</dbReference>
<organism evidence="2 3">
    <name type="scientific">Rhizophagus irregularis</name>
    <dbReference type="NCBI Taxonomy" id="588596"/>
    <lineage>
        <taxon>Eukaryota</taxon>
        <taxon>Fungi</taxon>
        <taxon>Fungi incertae sedis</taxon>
        <taxon>Mucoromycota</taxon>
        <taxon>Glomeromycotina</taxon>
        <taxon>Glomeromycetes</taxon>
        <taxon>Glomerales</taxon>
        <taxon>Glomeraceae</taxon>
        <taxon>Rhizophagus</taxon>
    </lineage>
</organism>
<dbReference type="AlphaFoldDB" id="A0A916EL43"/>
<evidence type="ECO:0000313" key="2">
    <source>
        <dbReference type="EMBL" id="CAB5395764.1"/>
    </source>
</evidence>
<dbReference type="SMART" id="SM00671">
    <property type="entry name" value="SEL1"/>
    <property type="match status" value="4"/>
</dbReference>
<dbReference type="PANTHER" id="PTHR14187:SF5">
    <property type="entry name" value="HEAT SHOCK 70 KDA PROTEIN 12A"/>
    <property type="match status" value="1"/>
</dbReference>
<evidence type="ECO:0000256" key="1">
    <source>
        <dbReference type="SAM" id="MobiDB-lite"/>
    </source>
</evidence>
<name>A0A916EL43_9GLOM</name>
<dbReference type="VEuPathDB" id="FungiDB:RhiirFUN_008444"/>
<protein>
    <recommendedName>
        <fullName evidence="4">Hsp70 family protein</fullName>
    </recommendedName>
</protein>
<sequence>MMSNNEDDIIRKMLQNDDDEIRIIRNLMQDDDDDDEHIPIMRPMLPDDDDDDENKDIRVVAAIDFGTTFSGFAYAYKSTPSKIFIHKKWQNYIGYFKTPTVLKYNGSFNAMDWGYSALAEQPEKQNNKKKKKNKKKQSITTHIAERFKLHLCKMENKDKDKIYLPKGLNFKTAITDYLRKMGEVMKETLNDSGTEVDFFKQVLLIMTVPAEFDNQRIGVMRECAFNAGLIQHKNSPHLKFTTEPEAAAVNCMDILKELGVGVDKSFMVVDCGGGTVDLTTRKLLEDLEDLCPVIKQYVKGSERNEMEEEEWTIELKFGDIKNMFDVVIKKILDLISEHLDESNEEVSAMLLVGGFSESKYLREKVKEKFNSRVKISFPDSPATAIVEGAVQYGLNRDVIATRVLKWTYGTDVARMWKSGDPDDRKIPNDGFMGMGDRIIEFSRLSKNKNTETKVPPSSETKISPSSESKVSSSNSETKIPSSSSETKIPSSGSETKVPSPGSDNESVDTLSLENETLSLDNESFISFKTKTNSTVDISLKSITQSFSNLSITFKRKKEQLITTVKDKLKGISSLSFKNDFKNFIDKEKDKKLEDNFLGYYECIIPNNKELSIPKIYLSTARIDLHEEKSENSEKAKRLVLTKIKESPYNPFNNNIISLFIITGKHEQNSNGTGWTGIKYNKLPRWMLDDSIKYVVNCTPVKGLGTYNVFVDKTEDTNIFKNIELNKLEEKAKNENGYVYKMILAGYYMIGIKENNSIPIKLIPEAEKWYKEAVKWCQKAADLGSIEAKLCLGYMCSIGFSILHYDPQKAKKWYKEVIDTIEKAEATDKKATEENATNEVTENASKELVRIATRNVALLYHNSYVIKPFEWKNFVKITKLNELTFKKLTKQKLELAIKWYKKSCELGDSQSAYNLGLLYENDQKIKNKSEAEKWFKMAVQFDNNNLYAKAKLGRILINKGNSDENEKMEGIEMLKYAAENGLVMGQTFLGEAYERGQIGEKINDKEAIKFYFKAAKQNRGYYSHVAQLRLRDFRASNKILAGEEDIENVIKIYVEELKYYYDGKEKMLKNIH</sequence>
<gene>
    <name evidence="2" type="ORF">CHRIB12_LOCUS24008</name>
</gene>
<evidence type="ECO:0008006" key="4">
    <source>
        <dbReference type="Google" id="ProtNLM"/>
    </source>
</evidence>
<dbReference type="VEuPathDB" id="FungiDB:RhiirFUN_008445"/>
<evidence type="ECO:0000313" key="3">
    <source>
        <dbReference type="Proteomes" id="UP000684084"/>
    </source>
</evidence>
<dbReference type="InterPro" id="IPR006597">
    <property type="entry name" value="Sel1-like"/>
</dbReference>
<dbReference type="PANTHER" id="PTHR14187">
    <property type="entry name" value="ALPHA KINASE/ELONGATION FACTOR 2 KINASE"/>
    <property type="match status" value="1"/>
</dbReference>
<proteinExistence type="predicted"/>
<feature type="region of interest" description="Disordered" evidence="1">
    <location>
        <begin position="442"/>
        <end position="509"/>
    </location>
</feature>
<comment type="caution">
    <text evidence="2">The sequence shown here is derived from an EMBL/GenBank/DDBJ whole genome shotgun (WGS) entry which is preliminary data.</text>
</comment>
<dbReference type="EMBL" id="CAGKOT010000103">
    <property type="protein sequence ID" value="CAB5395764.1"/>
    <property type="molecule type" value="Genomic_DNA"/>
</dbReference>
<dbReference type="Pfam" id="PF08238">
    <property type="entry name" value="Sel1"/>
    <property type="match status" value="5"/>
</dbReference>
<dbReference type="OrthoDB" id="2371268at2759"/>
<reference evidence="2" key="1">
    <citation type="submission" date="2020-05" db="EMBL/GenBank/DDBJ databases">
        <authorList>
            <person name="Rincon C."/>
            <person name="Sanders R I."/>
            <person name="Robbins C."/>
            <person name="Chaturvedi A."/>
        </authorList>
    </citation>
    <scope>NUCLEOTIDE SEQUENCE</scope>
    <source>
        <strain evidence="2">CHB12</strain>
    </source>
</reference>
<accession>A0A916EL43</accession>
<feature type="compositionally biased region" description="Low complexity" evidence="1">
    <location>
        <begin position="455"/>
        <end position="493"/>
    </location>
</feature>